<evidence type="ECO:0000313" key="3">
    <source>
        <dbReference type="Proteomes" id="UP000254631"/>
    </source>
</evidence>
<evidence type="ECO:0000313" key="2">
    <source>
        <dbReference type="EMBL" id="STX79149.1"/>
    </source>
</evidence>
<reference evidence="1" key="3">
    <citation type="submission" date="2019-10" db="EMBL/GenBank/DDBJ databases">
        <authorList>
            <consortium name="NCBI Pathogen Detection Project"/>
        </authorList>
    </citation>
    <scope>NUCLEOTIDE SEQUENCE</scope>
    <source>
        <strain evidence="1">AZ00058701</strain>
    </source>
</reference>
<dbReference type="EMBL" id="UGOL01000001">
    <property type="protein sequence ID" value="STX79149.1"/>
    <property type="molecule type" value="Genomic_DNA"/>
</dbReference>
<reference evidence="1" key="1">
    <citation type="journal article" date="2018" name="Genome Biol.">
        <title>SKESA: strategic k-mer extension for scrupulous assemblies.</title>
        <authorList>
            <person name="Souvorov A."/>
            <person name="Agarwala R."/>
            <person name="Lipman D.J."/>
        </authorList>
    </citation>
    <scope>NUCLEOTIDE SEQUENCE</scope>
    <source>
        <strain evidence="1">AZ00058701</strain>
    </source>
</reference>
<organism evidence="2 3">
    <name type="scientific">Legionella pneumophila</name>
    <dbReference type="NCBI Taxonomy" id="446"/>
    <lineage>
        <taxon>Bacteria</taxon>
        <taxon>Pseudomonadati</taxon>
        <taxon>Pseudomonadota</taxon>
        <taxon>Gammaproteobacteria</taxon>
        <taxon>Legionellales</taxon>
        <taxon>Legionellaceae</taxon>
        <taxon>Legionella</taxon>
    </lineage>
</organism>
<evidence type="ECO:0000313" key="1">
    <source>
        <dbReference type="EMBL" id="HAU1879615.1"/>
    </source>
</evidence>
<dbReference type="RefSeq" id="WP_032828807.1">
    <property type="nucleotide sequence ID" value="NZ_CAXYJF010000001.1"/>
</dbReference>
<dbReference type="Proteomes" id="UP000254631">
    <property type="component" value="Unassembled WGS sequence"/>
</dbReference>
<name>A0A128Y0P0_LEGPN</name>
<reference evidence="2 3" key="2">
    <citation type="submission" date="2018-06" db="EMBL/GenBank/DDBJ databases">
        <authorList>
            <consortium name="Pathogen Informatics"/>
            <person name="Doyle S."/>
        </authorList>
    </citation>
    <scope>NUCLEOTIDE SEQUENCE [LARGE SCALE GENOMIC DNA]</scope>
    <source>
        <strain evidence="2 3">NCTC12000</strain>
    </source>
</reference>
<proteinExistence type="predicted"/>
<gene>
    <name evidence="1" type="ORF">JBJ86_05015</name>
    <name evidence="2" type="ORF">NCTC12000_01138</name>
</gene>
<accession>A0A128Y0P0</accession>
<sequence>MSDHRKTRLAFYFLCEKEACSESFSLDELEQAAEWSASTVDTYLSKKWKHIVSRSADGLYTCAGICKMSLNEFVNLQKQTA</sequence>
<dbReference type="AlphaFoldDB" id="A0A128Y0P0"/>
<dbReference type="Proteomes" id="UP000866496">
    <property type="component" value="Unassembled WGS sequence"/>
</dbReference>
<protein>
    <submittedName>
        <fullName evidence="2">Uncharacterized protein</fullName>
    </submittedName>
</protein>
<dbReference type="EMBL" id="DACWHX010000005">
    <property type="protein sequence ID" value="HAU1879615.1"/>
    <property type="molecule type" value="Genomic_DNA"/>
</dbReference>